<proteinExistence type="predicted"/>
<dbReference type="CDD" id="cd00130">
    <property type="entry name" value="PAS"/>
    <property type="match status" value="2"/>
</dbReference>
<feature type="domain" description="HD-GYP" evidence="3">
    <location>
        <begin position="261"/>
        <end position="456"/>
    </location>
</feature>
<dbReference type="InterPro" id="IPR006675">
    <property type="entry name" value="HDIG_dom"/>
</dbReference>
<dbReference type="InterPro" id="IPR003607">
    <property type="entry name" value="HD/PDEase_dom"/>
</dbReference>
<dbReference type="Proteomes" id="UP000192917">
    <property type="component" value="Unassembled WGS sequence"/>
</dbReference>
<evidence type="ECO:0000313" key="5">
    <source>
        <dbReference type="Proteomes" id="UP000192917"/>
    </source>
</evidence>
<dbReference type="CDD" id="cd00077">
    <property type="entry name" value="HDc"/>
    <property type="match status" value="1"/>
</dbReference>
<dbReference type="AlphaFoldDB" id="A0A1Y6CJB0"/>
<protein>
    <submittedName>
        <fullName evidence="4">PAS domain S-box-containing protein/HDIG domain-containing protein</fullName>
    </submittedName>
</protein>
<reference evidence="4 5" key="1">
    <citation type="submission" date="2017-04" db="EMBL/GenBank/DDBJ databases">
        <authorList>
            <person name="Afonso C.L."/>
            <person name="Miller P.J."/>
            <person name="Scott M.A."/>
            <person name="Spackman E."/>
            <person name="Goraichik I."/>
            <person name="Dimitrov K.M."/>
            <person name="Suarez D.L."/>
            <person name="Swayne D.E."/>
        </authorList>
    </citation>
    <scope>NUCLEOTIDE SEQUENCE [LARGE SCALE GENOMIC DNA]</scope>
    <source>
        <strain evidence="4 5">USBA 355</strain>
    </source>
</reference>
<dbReference type="NCBIfam" id="TIGR00277">
    <property type="entry name" value="HDIG"/>
    <property type="match status" value="1"/>
</dbReference>
<dbReference type="PANTHER" id="PTHR43155:SF2">
    <property type="entry name" value="CYCLIC DI-GMP PHOSPHODIESTERASE PA4108"/>
    <property type="match status" value="1"/>
</dbReference>
<evidence type="ECO:0000259" key="2">
    <source>
        <dbReference type="PROSITE" id="PS51831"/>
    </source>
</evidence>
<dbReference type="SMART" id="SM00086">
    <property type="entry name" value="PAC"/>
    <property type="match status" value="1"/>
</dbReference>
<dbReference type="Gene3D" id="1.10.3210.10">
    <property type="entry name" value="Hypothetical protein af1432"/>
    <property type="match status" value="1"/>
</dbReference>
<keyword evidence="5" id="KW-1185">Reference proteome</keyword>
<organism evidence="4 5">
    <name type="scientific">Tistlia consotensis USBA 355</name>
    <dbReference type="NCBI Taxonomy" id="560819"/>
    <lineage>
        <taxon>Bacteria</taxon>
        <taxon>Pseudomonadati</taxon>
        <taxon>Pseudomonadota</taxon>
        <taxon>Alphaproteobacteria</taxon>
        <taxon>Rhodospirillales</taxon>
        <taxon>Rhodovibrionaceae</taxon>
        <taxon>Tistlia</taxon>
    </lineage>
</organism>
<dbReference type="SMART" id="SM00471">
    <property type="entry name" value="HDc"/>
    <property type="match status" value="1"/>
</dbReference>
<accession>A0A1Y6CJB0</accession>
<dbReference type="InterPro" id="IPR035965">
    <property type="entry name" value="PAS-like_dom_sf"/>
</dbReference>
<dbReference type="Pfam" id="PF08448">
    <property type="entry name" value="PAS_4"/>
    <property type="match status" value="1"/>
</dbReference>
<feature type="domain" description="PAS" evidence="1">
    <location>
        <begin position="27"/>
        <end position="80"/>
    </location>
</feature>
<name>A0A1Y6CJB0_9PROT</name>
<dbReference type="InterPro" id="IPR013656">
    <property type="entry name" value="PAS_4"/>
</dbReference>
<dbReference type="PROSITE" id="PS50112">
    <property type="entry name" value="PAS"/>
    <property type="match status" value="2"/>
</dbReference>
<dbReference type="SUPFAM" id="SSF109604">
    <property type="entry name" value="HD-domain/PDEase-like"/>
    <property type="match status" value="1"/>
</dbReference>
<dbReference type="Gene3D" id="3.30.450.20">
    <property type="entry name" value="PAS domain"/>
    <property type="match status" value="2"/>
</dbReference>
<dbReference type="EMBL" id="FWZX01000029">
    <property type="protein sequence ID" value="SMF69779.1"/>
    <property type="molecule type" value="Genomic_DNA"/>
</dbReference>
<dbReference type="InterPro" id="IPR000014">
    <property type="entry name" value="PAS"/>
</dbReference>
<sequence>MDAELSDVGPSFYPPAVTMTPLGHSTVFEMLPLPAFIKDINLVITHANRALCRFLGRPASDLIGKTSAQLDIVDAVLHQDIDRRVLTEGGTATSPFELRLKGRKTVRGEIFKMRLDDAYARPAGLLVLIIDRTEQRATEQHLAEAEALQRVVVESISDSVLLLDAACRFTFATPNVRAIFGIDSEEVLSRRTLRELIGRDTCLLRSLPRDRETRNIETSVLRPDGSRRDLLINAKPIRIGSSRWLLSCHDVTEQVQALRRLKVSMVKTVQALCATVERRDPYVIGHQNRVADIALAIGRRLRLDESRLEGLRLAAIVHDIGKINVPSDILNKPGRLSEPEFEIVKTHAEVGYEILKDIDFPWPVARMVREHHEAIDGSGYPQGLTGDRLLLESRILSVADVLEAVTSHRPYRPGLGLEKAIEILRALRGRKLDAEVVDACLELIERQEITVPGWSTAESA</sequence>
<dbReference type="GO" id="GO:0006355">
    <property type="term" value="P:regulation of DNA-templated transcription"/>
    <property type="evidence" value="ECO:0007669"/>
    <property type="project" value="InterPro"/>
</dbReference>
<dbReference type="STRING" id="560819.SAMN05428998_12918"/>
<dbReference type="PROSITE" id="PS51831">
    <property type="entry name" value="HD"/>
    <property type="match status" value="1"/>
</dbReference>
<dbReference type="NCBIfam" id="TIGR00229">
    <property type="entry name" value="sensory_box"/>
    <property type="match status" value="2"/>
</dbReference>
<dbReference type="Pfam" id="PF00989">
    <property type="entry name" value="PAS"/>
    <property type="match status" value="1"/>
</dbReference>
<dbReference type="InterPro" id="IPR006674">
    <property type="entry name" value="HD_domain"/>
</dbReference>
<dbReference type="InterPro" id="IPR037522">
    <property type="entry name" value="HD_GYP_dom"/>
</dbReference>
<dbReference type="RefSeq" id="WP_085125519.1">
    <property type="nucleotide sequence ID" value="NZ_FWZX01000029.1"/>
</dbReference>
<feature type="domain" description="HD" evidence="2">
    <location>
        <begin position="283"/>
        <end position="405"/>
    </location>
</feature>
<dbReference type="SUPFAM" id="SSF55785">
    <property type="entry name" value="PYP-like sensor domain (PAS domain)"/>
    <property type="match status" value="2"/>
</dbReference>
<dbReference type="InterPro" id="IPR013767">
    <property type="entry name" value="PAS_fold"/>
</dbReference>
<dbReference type="PANTHER" id="PTHR43155">
    <property type="entry name" value="CYCLIC DI-GMP PHOSPHODIESTERASE PA4108-RELATED"/>
    <property type="match status" value="1"/>
</dbReference>
<dbReference type="GO" id="GO:0008081">
    <property type="term" value="F:phosphoric diester hydrolase activity"/>
    <property type="evidence" value="ECO:0007669"/>
    <property type="project" value="UniProtKB-ARBA"/>
</dbReference>
<dbReference type="SMART" id="SM00091">
    <property type="entry name" value="PAS"/>
    <property type="match status" value="2"/>
</dbReference>
<feature type="domain" description="PAS" evidence="1">
    <location>
        <begin position="145"/>
        <end position="197"/>
    </location>
</feature>
<dbReference type="InterPro" id="IPR001610">
    <property type="entry name" value="PAC"/>
</dbReference>
<gene>
    <name evidence="4" type="ORF">SAMN05428998_12918</name>
</gene>
<evidence type="ECO:0000259" key="1">
    <source>
        <dbReference type="PROSITE" id="PS50112"/>
    </source>
</evidence>
<evidence type="ECO:0000259" key="3">
    <source>
        <dbReference type="PROSITE" id="PS51832"/>
    </source>
</evidence>
<dbReference type="PROSITE" id="PS51832">
    <property type="entry name" value="HD_GYP"/>
    <property type="match status" value="1"/>
</dbReference>
<evidence type="ECO:0000313" key="4">
    <source>
        <dbReference type="EMBL" id="SMF69779.1"/>
    </source>
</evidence>
<dbReference type="Pfam" id="PF13487">
    <property type="entry name" value="HD_5"/>
    <property type="match status" value="1"/>
</dbReference>